<dbReference type="Proteomes" id="UP000230233">
    <property type="component" value="Chromosome II"/>
</dbReference>
<dbReference type="InterPro" id="IPR042317">
    <property type="entry name" value="She-1-like"/>
</dbReference>
<keyword evidence="3" id="KW-1185">Reference proteome</keyword>
<dbReference type="PANTHER" id="PTHR31006:SF3">
    <property type="entry name" value="F-BOX DOMAIN-CONTAINING PROTEIN-RELATED"/>
    <property type="match status" value="1"/>
</dbReference>
<comment type="caution">
    <text evidence="2">The sequence shown here is derived from an EMBL/GenBank/DDBJ whole genome shotgun (WGS) entry which is preliminary data.</text>
</comment>
<dbReference type="AlphaFoldDB" id="A0A2G5VB52"/>
<dbReference type="InterPro" id="IPR001810">
    <property type="entry name" value="F-box_dom"/>
</dbReference>
<reference evidence="3" key="1">
    <citation type="submission" date="2017-10" db="EMBL/GenBank/DDBJ databases">
        <title>Rapid genome shrinkage in a self-fertile nematode reveals novel sperm competition proteins.</title>
        <authorList>
            <person name="Yin D."/>
            <person name="Schwarz E.M."/>
            <person name="Thomas C.G."/>
            <person name="Felde R.L."/>
            <person name="Korf I.F."/>
            <person name="Cutter A.D."/>
            <person name="Schartner C.M."/>
            <person name="Ralston E.J."/>
            <person name="Meyer B.J."/>
            <person name="Haag E.S."/>
        </authorList>
    </citation>
    <scope>NUCLEOTIDE SEQUENCE [LARGE SCALE GENOMIC DNA]</scope>
    <source>
        <strain evidence="3">JU1422</strain>
    </source>
</reference>
<organism evidence="2 3">
    <name type="scientific">Caenorhabditis nigoni</name>
    <dbReference type="NCBI Taxonomy" id="1611254"/>
    <lineage>
        <taxon>Eukaryota</taxon>
        <taxon>Metazoa</taxon>
        <taxon>Ecdysozoa</taxon>
        <taxon>Nematoda</taxon>
        <taxon>Chromadorea</taxon>
        <taxon>Rhabditida</taxon>
        <taxon>Rhabditina</taxon>
        <taxon>Rhabditomorpha</taxon>
        <taxon>Rhabditoidea</taxon>
        <taxon>Rhabditidae</taxon>
        <taxon>Peloderinae</taxon>
        <taxon>Caenorhabditis</taxon>
    </lineage>
</organism>
<dbReference type="OrthoDB" id="5784581at2759"/>
<proteinExistence type="predicted"/>
<dbReference type="EMBL" id="PDUG01000002">
    <property type="protein sequence ID" value="PIC48980.1"/>
    <property type="molecule type" value="Genomic_DNA"/>
</dbReference>
<evidence type="ECO:0000259" key="1">
    <source>
        <dbReference type="Pfam" id="PF00646"/>
    </source>
</evidence>
<evidence type="ECO:0000313" key="3">
    <source>
        <dbReference type="Proteomes" id="UP000230233"/>
    </source>
</evidence>
<feature type="domain" description="F-box" evidence="1">
    <location>
        <begin position="8"/>
        <end position="46"/>
    </location>
</feature>
<sequence length="308" mass="35982">MTEKDKNWCDMPAEVKLECIRNMELKERLSLRCTAKAENSLVDSQTMHFENFEISFYMGMPQFKLVENTEKIVTSRSIAFMQYILKIGIFENMKFFSENMNRENKGFVGFTGKISAKNISFTDSLMGIEKKDVLDVLERLGNGVESIKLDGNLGIHFALDDILAISHVQNARYCHFKFIHQPDTVWKIAKMWTENNSKIGSTVLVSTSVDGSFDEFHTHFADFIVSETSRRIRVRTNNPDHHILLERGSDEFLDEHFNPQFQFFRLMVISAEMKESEYDDNCKEWICMMHPDIFDEYDFDGDDDDDWD</sequence>
<dbReference type="PANTHER" id="PTHR31006">
    <property type="entry name" value="F-BOX DOMAIN-CONTAINING PROTEIN-RELATED-RELATED"/>
    <property type="match status" value="1"/>
</dbReference>
<gene>
    <name evidence="2" type="primary">Cnig_chr_II.g7754</name>
    <name evidence="2" type="ORF">B9Z55_007754</name>
</gene>
<dbReference type="Pfam" id="PF00646">
    <property type="entry name" value="F-box"/>
    <property type="match status" value="1"/>
</dbReference>
<name>A0A2G5VB52_9PELO</name>
<evidence type="ECO:0000313" key="2">
    <source>
        <dbReference type="EMBL" id="PIC48980.1"/>
    </source>
</evidence>
<accession>A0A2G5VB52</accession>
<protein>
    <recommendedName>
        <fullName evidence="1">F-box domain-containing protein</fullName>
    </recommendedName>
</protein>